<dbReference type="AlphaFoldDB" id="A0AAD7R7I3"/>
<dbReference type="Proteomes" id="UP001221898">
    <property type="component" value="Unassembled WGS sequence"/>
</dbReference>
<protein>
    <submittedName>
        <fullName evidence="2">Uncharacterized protein</fullName>
    </submittedName>
</protein>
<organism evidence="2 3">
    <name type="scientific">Aldrovandia affinis</name>
    <dbReference type="NCBI Taxonomy" id="143900"/>
    <lineage>
        <taxon>Eukaryota</taxon>
        <taxon>Metazoa</taxon>
        <taxon>Chordata</taxon>
        <taxon>Craniata</taxon>
        <taxon>Vertebrata</taxon>
        <taxon>Euteleostomi</taxon>
        <taxon>Actinopterygii</taxon>
        <taxon>Neopterygii</taxon>
        <taxon>Teleostei</taxon>
        <taxon>Notacanthiformes</taxon>
        <taxon>Halosauridae</taxon>
        <taxon>Aldrovandia</taxon>
    </lineage>
</organism>
<proteinExistence type="predicted"/>
<gene>
    <name evidence="2" type="ORF">AAFF_G00320380</name>
</gene>
<dbReference type="EMBL" id="JAINUG010000482">
    <property type="protein sequence ID" value="KAJ8367369.1"/>
    <property type="molecule type" value="Genomic_DNA"/>
</dbReference>
<evidence type="ECO:0000256" key="1">
    <source>
        <dbReference type="SAM" id="MobiDB-lite"/>
    </source>
</evidence>
<sequence>MFHLLNYTDRQAILNGARDTYPTHDRHNLLFFADYSKETARNRKEMSQFRRHLEATGLQLQPFLMYPAILNVTYRGKQLQLHSLKEAQKFFQSLQLLRRPHEPGAEAPLDNNEMDVSGSLGDDTRTLTGAQPPQTVPVAGVANVASMGTADSPSNGSN</sequence>
<dbReference type="InterPro" id="IPR042566">
    <property type="entry name" value="L1_C"/>
</dbReference>
<evidence type="ECO:0000313" key="2">
    <source>
        <dbReference type="EMBL" id="KAJ8367369.1"/>
    </source>
</evidence>
<reference evidence="2" key="1">
    <citation type="journal article" date="2023" name="Science">
        <title>Genome structures resolve the early diversification of teleost fishes.</title>
        <authorList>
            <person name="Parey E."/>
            <person name="Louis A."/>
            <person name="Montfort J."/>
            <person name="Bouchez O."/>
            <person name="Roques C."/>
            <person name="Iampietro C."/>
            <person name="Lluch J."/>
            <person name="Castinel A."/>
            <person name="Donnadieu C."/>
            <person name="Desvignes T."/>
            <person name="Floi Bucao C."/>
            <person name="Jouanno E."/>
            <person name="Wen M."/>
            <person name="Mejri S."/>
            <person name="Dirks R."/>
            <person name="Jansen H."/>
            <person name="Henkel C."/>
            <person name="Chen W.J."/>
            <person name="Zahm M."/>
            <person name="Cabau C."/>
            <person name="Klopp C."/>
            <person name="Thompson A.W."/>
            <person name="Robinson-Rechavi M."/>
            <person name="Braasch I."/>
            <person name="Lecointre G."/>
            <person name="Bobe J."/>
            <person name="Postlethwait J.H."/>
            <person name="Berthelot C."/>
            <person name="Roest Crollius H."/>
            <person name="Guiguen Y."/>
        </authorList>
    </citation>
    <scope>NUCLEOTIDE SEQUENCE</scope>
    <source>
        <strain evidence="2">NC1722</strain>
    </source>
</reference>
<feature type="region of interest" description="Disordered" evidence="1">
    <location>
        <begin position="102"/>
        <end position="136"/>
    </location>
</feature>
<evidence type="ECO:0000313" key="3">
    <source>
        <dbReference type="Proteomes" id="UP001221898"/>
    </source>
</evidence>
<dbReference type="Gene3D" id="3.30.250.20">
    <property type="entry name" value="L1 transposable element, C-terminal domain"/>
    <property type="match status" value="1"/>
</dbReference>
<name>A0AAD7R7I3_9TELE</name>
<comment type="caution">
    <text evidence="2">The sequence shown here is derived from an EMBL/GenBank/DDBJ whole genome shotgun (WGS) entry which is preliminary data.</text>
</comment>
<keyword evidence="3" id="KW-1185">Reference proteome</keyword>
<accession>A0AAD7R7I3</accession>